<protein>
    <submittedName>
        <fullName evidence="4">Uncharacterized protein</fullName>
    </submittedName>
</protein>
<keyword evidence="3" id="KW-0812">Transmembrane</keyword>
<name>A0ABP5BI03_9MICO</name>
<keyword evidence="1" id="KW-0175">Coiled coil</keyword>
<evidence type="ECO:0000256" key="3">
    <source>
        <dbReference type="SAM" id="Phobius"/>
    </source>
</evidence>
<sequence>MADHFWADAKASIVLLPSGEQGEAILALAGEWTKMGLLGHALWVMPEHVEDAQAGPPDIRAVVLGVGHDLEVAAIEVDLFEALAREALSVVRLVKLRSAVPSRELDAAQDAITDRVREYVRKSMPMPNPTATVLDQPTELHHATLICAPTEFQLQQRVDWAGGEYGVVVVASPEDRSSPWSGDAFVRENERFVGFTLTHLASVAGLWNGVSTGSFELFHREESGHQSVWISRVFVNAVLTESLGRRTAARVLEAAAKPESLLVDPSMSPPPEGTTFIPDGLVEGYVDDMVQGAMSLDDAALGFREPRAEGDPGKVRVGIWRQLGRFFSFSGEKLVRMPYWAWRWLTSRTSRRLTRALHTDEGAMIVGPQLDEIFDVRDRMLLAEAQRITVAERAAHAQAHASAGIAHVRTTPRLWARLRELVFGALDGSADLSDSGFAPVEGSTPIFGRVSDVLALQTDPWTPARHDVPEEFPERVDWYALALDDPREKLDDWVADAATRRADAEAELAALNGEIEALRSVIRAVPASTSAAPDPAAVPSAVAPPVAEHPPALTFDQLVSEDESRLAVATARRHAVELEFYQADAERTARSQSLERYDGWASTQEHSFVWRLLARLSEERRSAERLSERLSDEISHVDIPAPGELLRLRQRFHRTMLVGWLAALLLGSLVVVGMSTVDSRSQRDPSFDTGPWYFWLWIIMAAIVVAVVLLTLIALIRYHSGWSRFERRIDVQRMRLGQLGRNARHARQEATRLASLHRQTVDWLVLLSRSIHRPWHIPESWTQRQPYEVARGAMPFALQIATILDDDYAATARLRLLMTEQLLVKGWRHAAFEALVRETAVERGAVSGAFGLSALDEDLPHSSNHTRAMLLAALDDEAILTRVAGPRLEELVKSAQRDELHSGRPHVVPVGDNPLQALIRAGDPFDTGRGAVPWDEFLLGSLAGRRDPVTPLSATVLAELELGERHHERVTSYLVLPRRLESQLSFRPGATVHIVPFADDGTAPVDLCWRVDIAGPVPKAAIHLWGERAGRSPAAPSQRGAADAGPVDSGV</sequence>
<accession>A0ABP5BI03</accession>
<evidence type="ECO:0000256" key="2">
    <source>
        <dbReference type="SAM" id="MobiDB-lite"/>
    </source>
</evidence>
<organism evidence="4 5">
    <name type="scientific">Microbacterium deminutum</name>
    <dbReference type="NCBI Taxonomy" id="344164"/>
    <lineage>
        <taxon>Bacteria</taxon>
        <taxon>Bacillati</taxon>
        <taxon>Actinomycetota</taxon>
        <taxon>Actinomycetes</taxon>
        <taxon>Micrococcales</taxon>
        <taxon>Microbacteriaceae</taxon>
        <taxon>Microbacterium</taxon>
    </lineage>
</organism>
<keyword evidence="3" id="KW-1133">Transmembrane helix</keyword>
<keyword evidence="3" id="KW-0472">Membrane</keyword>
<evidence type="ECO:0000313" key="5">
    <source>
        <dbReference type="Proteomes" id="UP001499933"/>
    </source>
</evidence>
<gene>
    <name evidence="4" type="ORF">GCM10009776_04420</name>
</gene>
<feature type="transmembrane region" description="Helical" evidence="3">
    <location>
        <begin position="694"/>
        <end position="718"/>
    </location>
</feature>
<comment type="caution">
    <text evidence="4">The sequence shown here is derived from an EMBL/GenBank/DDBJ whole genome shotgun (WGS) entry which is preliminary data.</text>
</comment>
<feature type="coiled-coil region" evidence="1">
    <location>
        <begin position="494"/>
        <end position="521"/>
    </location>
</feature>
<reference evidence="5" key="1">
    <citation type="journal article" date="2019" name="Int. J. Syst. Evol. Microbiol.">
        <title>The Global Catalogue of Microorganisms (GCM) 10K type strain sequencing project: providing services to taxonomists for standard genome sequencing and annotation.</title>
        <authorList>
            <consortium name="The Broad Institute Genomics Platform"/>
            <consortium name="The Broad Institute Genome Sequencing Center for Infectious Disease"/>
            <person name="Wu L."/>
            <person name="Ma J."/>
        </authorList>
    </citation>
    <scope>NUCLEOTIDE SEQUENCE [LARGE SCALE GENOMIC DNA]</scope>
    <source>
        <strain evidence="5">JCM 14901</strain>
    </source>
</reference>
<evidence type="ECO:0000256" key="1">
    <source>
        <dbReference type="SAM" id="Coils"/>
    </source>
</evidence>
<evidence type="ECO:0000313" key="4">
    <source>
        <dbReference type="EMBL" id="GAA1945629.1"/>
    </source>
</evidence>
<feature type="region of interest" description="Disordered" evidence="2">
    <location>
        <begin position="1030"/>
        <end position="1051"/>
    </location>
</feature>
<dbReference type="EMBL" id="BAAAOG010000001">
    <property type="protein sequence ID" value="GAA1945629.1"/>
    <property type="molecule type" value="Genomic_DNA"/>
</dbReference>
<feature type="transmembrane region" description="Helical" evidence="3">
    <location>
        <begin position="657"/>
        <end position="674"/>
    </location>
</feature>
<keyword evidence="5" id="KW-1185">Reference proteome</keyword>
<dbReference type="Proteomes" id="UP001499933">
    <property type="component" value="Unassembled WGS sequence"/>
</dbReference>
<proteinExistence type="predicted"/>
<dbReference type="RefSeq" id="WP_344090713.1">
    <property type="nucleotide sequence ID" value="NZ_BAAAOG010000001.1"/>
</dbReference>